<name>A0A1J1HPL6_9DIPT</name>
<proteinExistence type="predicted"/>
<dbReference type="EMBL" id="CVRI01000015">
    <property type="protein sequence ID" value="CRK89989.1"/>
    <property type="molecule type" value="Genomic_DNA"/>
</dbReference>
<keyword evidence="2" id="KW-1185">Reference proteome</keyword>
<evidence type="ECO:0000313" key="2">
    <source>
        <dbReference type="Proteomes" id="UP000183832"/>
    </source>
</evidence>
<protein>
    <submittedName>
        <fullName evidence="1">CLUMA_CG003716, isoform B</fullName>
    </submittedName>
</protein>
<reference evidence="1 2" key="1">
    <citation type="submission" date="2015-04" db="EMBL/GenBank/DDBJ databases">
        <authorList>
            <person name="Syromyatnikov M.Y."/>
            <person name="Popov V.N."/>
        </authorList>
    </citation>
    <scope>NUCLEOTIDE SEQUENCE [LARGE SCALE GENOMIC DNA]</scope>
</reference>
<gene>
    <name evidence="1" type="ORF">CLUMA_CG003716</name>
</gene>
<dbReference type="Proteomes" id="UP000183832">
    <property type="component" value="Unassembled WGS sequence"/>
</dbReference>
<organism evidence="1 2">
    <name type="scientific">Clunio marinus</name>
    <dbReference type="NCBI Taxonomy" id="568069"/>
    <lineage>
        <taxon>Eukaryota</taxon>
        <taxon>Metazoa</taxon>
        <taxon>Ecdysozoa</taxon>
        <taxon>Arthropoda</taxon>
        <taxon>Hexapoda</taxon>
        <taxon>Insecta</taxon>
        <taxon>Pterygota</taxon>
        <taxon>Neoptera</taxon>
        <taxon>Endopterygota</taxon>
        <taxon>Diptera</taxon>
        <taxon>Nematocera</taxon>
        <taxon>Chironomoidea</taxon>
        <taxon>Chironomidae</taxon>
        <taxon>Clunio</taxon>
    </lineage>
</organism>
<sequence>MENLFPIRYWINLPMKTNFLSMRVSSSTIPFRFNNEWYTITQEDSKFVSTMRIYTINKLPAIHPPMFPSTISSTAININEIEEVTKFMMNAAIEEYQKRKAQQFVLGFPNLSIEPIFVNDSTNKWKSSYEDRSTSTSDLMKKHEKSRVSFSQTSFNATAKHERHSLSHQQSPFYLRFDESLA</sequence>
<accession>A0A1J1HPL6</accession>
<dbReference type="AlphaFoldDB" id="A0A1J1HPL6"/>
<evidence type="ECO:0000313" key="1">
    <source>
        <dbReference type="EMBL" id="CRK89989.1"/>
    </source>
</evidence>